<feature type="region of interest" description="Disordered" evidence="1">
    <location>
        <begin position="66"/>
        <end position="85"/>
    </location>
</feature>
<name>A0A0C3EGR5_PILCF</name>
<dbReference type="InterPro" id="IPR027417">
    <property type="entry name" value="P-loop_NTPase"/>
</dbReference>
<reference evidence="2 3" key="1">
    <citation type="submission" date="2014-04" db="EMBL/GenBank/DDBJ databases">
        <authorList>
            <consortium name="DOE Joint Genome Institute"/>
            <person name="Kuo A."/>
            <person name="Tarkka M."/>
            <person name="Buscot F."/>
            <person name="Kohler A."/>
            <person name="Nagy L.G."/>
            <person name="Floudas D."/>
            <person name="Copeland A."/>
            <person name="Barry K.W."/>
            <person name="Cichocki N."/>
            <person name="Veneault-Fourrey C."/>
            <person name="LaButti K."/>
            <person name="Lindquist E.A."/>
            <person name="Lipzen A."/>
            <person name="Lundell T."/>
            <person name="Morin E."/>
            <person name="Murat C."/>
            <person name="Sun H."/>
            <person name="Tunlid A."/>
            <person name="Henrissat B."/>
            <person name="Grigoriev I.V."/>
            <person name="Hibbett D.S."/>
            <person name="Martin F."/>
            <person name="Nordberg H.P."/>
            <person name="Cantor M.N."/>
            <person name="Hua S.X."/>
        </authorList>
    </citation>
    <scope>NUCLEOTIDE SEQUENCE [LARGE SCALE GENOMIC DNA]</scope>
    <source>
        <strain evidence="2 3">F 1598</strain>
    </source>
</reference>
<evidence type="ECO:0000313" key="3">
    <source>
        <dbReference type="Proteomes" id="UP000054166"/>
    </source>
</evidence>
<organism evidence="2 3">
    <name type="scientific">Piloderma croceum (strain F 1598)</name>
    <dbReference type="NCBI Taxonomy" id="765440"/>
    <lineage>
        <taxon>Eukaryota</taxon>
        <taxon>Fungi</taxon>
        <taxon>Dikarya</taxon>
        <taxon>Basidiomycota</taxon>
        <taxon>Agaricomycotina</taxon>
        <taxon>Agaricomycetes</taxon>
        <taxon>Agaricomycetidae</taxon>
        <taxon>Atheliales</taxon>
        <taxon>Atheliaceae</taxon>
        <taxon>Piloderma</taxon>
    </lineage>
</organism>
<protein>
    <recommendedName>
        <fullName evidence="4">DNA helicase</fullName>
    </recommendedName>
</protein>
<gene>
    <name evidence="2" type="ORF">PILCRDRAFT_82385</name>
</gene>
<evidence type="ECO:0000313" key="2">
    <source>
        <dbReference type="EMBL" id="KIM71870.1"/>
    </source>
</evidence>
<dbReference type="HOGENOM" id="CLU_029136_0_0_1"/>
<reference evidence="3" key="2">
    <citation type="submission" date="2015-01" db="EMBL/GenBank/DDBJ databases">
        <title>Evolutionary Origins and Diversification of the Mycorrhizal Mutualists.</title>
        <authorList>
            <consortium name="DOE Joint Genome Institute"/>
            <consortium name="Mycorrhizal Genomics Consortium"/>
            <person name="Kohler A."/>
            <person name="Kuo A."/>
            <person name="Nagy L.G."/>
            <person name="Floudas D."/>
            <person name="Copeland A."/>
            <person name="Barry K.W."/>
            <person name="Cichocki N."/>
            <person name="Veneault-Fourrey C."/>
            <person name="LaButti K."/>
            <person name="Lindquist E.A."/>
            <person name="Lipzen A."/>
            <person name="Lundell T."/>
            <person name="Morin E."/>
            <person name="Murat C."/>
            <person name="Riley R."/>
            <person name="Ohm R."/>
            <person name="Sun H."/>
            <person name="Tunlid A."/>
            <person name="Henrissat B."/>
            <person name="Grigoriev I.V."/>
            <person name="Hibbett D.S."/>
            <person name="Martin F."/>
        </authorList>
    </citation>
    <scope>NUCLEOTIDE SEQUENCE [LARGE SCALE GENOMIC DNA]</scope>
    <source>
        <strain evidence="3">F 1598</strain>
    </source>
</reference>
<dbReference type="SUPFAM" id="SSF52540">
    <property type="entry name" value="P-loop containing nucleoside triphosphate hydrolases"/>
    <property type="match status" value="1"/>
</dbReference>
<sequence>IAFLRTRIAGKGPNDPKLAQKRFRNVSVITARNAQRDRINELGCERFAAENTQKLTSFYSIDRWRNPDESKGRRGHPKKPLIDPVRKTNVLSPGLQNILWEQPPASSDKHVAAKLTLCVGMPVMLKHNDATECCMTKGAEATVVSWQTSKGPEGQLVLETLFVKLVNPPKNVKLPGLPDNVVPITRHTTATMCYLPNDNQISISRDQVLVLLNFAMTDYSSQGRTRPDNVVDLNSCHTHQSYYTCLSRSATAAGTIIVQGFDPKVITGGASGYLRQEFRELEILDEITRMRYEKLLPNHITGNRRNSLIRQFQEWKGTNYVPKNVHNSIRWNKHDPLDSLNVVTDSPWQIIQRGKQKGNAFTNKPTNSIGFVAAKGSVPVTVTTSKRPLDVDDKTEVNAKRTKLSEETTITKDQGPSGFVWDGENYSCAYDSVLTILLSIWMQNPSKWKGHFKDMNRIMNVLASGFHRSGENGGTLESARNKVRRLLHQRNPTQFPYGQAGTPVSEMVEDLLRSDNIIASNWIRCVECNQETNLNNDLQTCVIQCTQYKNCSTSECLQKKFQERHPRRRCTECNGELERIFRFDVIPKILVLSVQDVDITISKKISFKDGDERVTFSLKGIVYFGDFHYTSRVCSGNSVWFHDGMTTGKECAYEKKLSDFTDFELTTCQNKIVSQVIYAQK</sequence>
<accession>A0A0C3EGR5</accession>
<dbReference type="Proteomes" id="UP000054166">
    <property type="component" value="Unassembled WGS sequence"/>
</dbReference>
<dbReference type="EMBL" id="KN833196">
    <property type="protein sequence ID" value="KIM71870.1"/>
    <property type="molecule type" value="Genomic_DNA"/>
</dbReference>
<feature type="non-terminal residue" evidence="2">
    <location>
        <position position="1"/>
    </location>
</feature>
<evidence type="ECO:0008006" key="4">
    <source>
        <dbReference type="Google" id="ProtNLM"/>
    </source>
</evidence>
<dbReference type="OrthoDB" id="3247165at2759"/>
<evidence type="ECO:0000256" key="1">
    <source>
        <dbReference type="SAM" id="MobiDB-lite"/>
    </source>
</evidence>
<dbReference type="AlphaFoldDB" id="A0A0C3EGR5"/>
<dbReference type="STRING" id="765440.A0A0C3EGR5"/>
<keyword evidence="3" id="KW-1185">Reference proteome</keyword>
<proteinExistence type="predicted"/>
<dbReference type="InParanoid" id="A0A0C3EGR5"/>